<dbReference type="PANTHER" id="PTHR43744:SF8">
    <property type="entry name" value="SN-GLYCEROL-3-PHOSPHATE TRANSPORT SYSTEM PERMEASE PROTEIN UGPE"/>
    <property type="match status" value="1"/>
</dbReference>
<keyword evidence="5 7" id="KW-1133">Transmembrane helix</keyword>
<evidence type="ECO:0000256" key="5">
    <source>
        <dbReference type="ARBA" id="ARBA00022989"/>
    </source>
</evidence>
<comment type="subcellular location">
    <subcellularLocation>
        <location evidence="1 7">Cell membrane</location>
        <topology evidence="1 7">Multi-pass membrane protein</topology>
    </subcellularLocation>
</comment>
<accession>A0ABW1KP35</accession>
<dbReference type="CDD" id="cd06261">
    <property type="entry name" value="TM_PBP2"/>
    <property type="match status" value="1"/>
</dbReference>
<evidence type="ECO:0000259" key="8">
    <source>
        <dbReference type="PROSITE" id="PS50928"/>
    </source>
</evidence>
<dbReference type="RefSeq" id="WP_377432438.1">
    <property type="nucleotide sequence ID" value="NZ_JBHSPR010000064.1"/>
</dbReference>
<keyword evidence="10" id="KW-1185">Reference proteome</keyword>
<keyword evidence="2 7" id="KW-0813">Transport</keyword>
<dbReference type="EMBL" id="JBHSPR010000064">
    <property type="protein sequence ID" value="MFC6022687.1"/>
    <property type="molecule type" value="Genomic_DNA"/>
</dbReference>
<feature type="transmembrane region" description="Helical" evidence="7">
    <location>
        <begin position="76"/>
        <end position="100"/>
    </location>
</feature>
<dbReference type="InterPro" id="IPR035906">
    <property type="entry name" value="MetI-like_sf"/>
</dbReference>
<organism evidence="9 10">
    <name type="scientific">Plantactinospora solaniradicis</name>
    <dbReference type="NCBI Taxonomy" id="1723736"/>
    <lineage>
        <taxon>Bacteria</taxon>
        <taxon>Bacillati</taxon>
        <taxon>Actinomycetota</taxon>
        <taxon>Actinomycetes</taxon>
        <taxon>Micromonosporales</taxon>
        <taxon>Micromonosporaceae</taxon>
        <taxon>Plantactinospora</taxon>
    </lineage>
</organism>
<feature type="transmembrane region" description="Helical" evidence="7">
    <location>
        <begin position="107"/>
        <end position="129"/>
    </location>
</feature>
<dbReference type="SUPFAM" id="SSF161098">
    <property type="entry name" value="MetI-like"/>
    <property type="match status" value="1"/>
</dbReference>
<proteinExistence type="inferred from homology"/>
<dbReference type="Pfam" id="PF00528">
    <property type="entry name" value="BPD_transp_1"/>
    <property type="match status" value="1"/>
</dbReference>
<comment type="similarity">
    <text evidence="7">Belongs to the binding-protein-dependent transport system permease family.</text>
</comment>
<dbReference type="Proteomes" id="UP001596203">
    <property type="component" value="Unassembled WGS sequence"/>
</dbReference>
<evidence type="ECO:0000256" key="7">
    <source>
        <dbReference type="RuleBase" id="RU363032"/>
    </source>
</evidence>
<feature type="transmembrane region" description="Helical" evidence="7">
    <location>
        <begin position="183"/>
        <end position="205"/>
    </location>
</feature>
<dbReference type="PROSITE" id="PS50928">
    <property type="entry name" value="ABC_TM1"/>
    <property type="match status" value="1"/>
</dbReference>
<feature type="transmembrane region" description="Helical" evidence="7">
    <location>
        <begin position="241"/>
        <end position="262"/>
    </location>
</feature>
<evidence type="ECO:0000256" key="4">
    <source>
        <dbReference type="ARBA" id="ARBA00022692"/>
    </source>
</evidence>
<feature type="transmembrane region" description="Helical" evidence="7">
    <location>
        <begin position="141"/>
        <end position="162"/>
    </location>
</feature>
<evidence type="ECO:0000256" key="6">
    <source>
        <dbReference type="ARBA" id="ARBA00023136"/>
    </source>
</evidence>
<keyword evidence="4 7" id="KW-0812">Transmembrane</keyword>
<sequence>MERREQTRRLAGRLCWHLVLAGTALGMSFPVLWALLTSLKPANEIYRPAPVTAPTLEHYRHALLDWPVATLVGNTFTMAAGVATGQIVIGVLGAFALVHFASRGRSLVIALLTVSLAIPPQALIIPQFLIAARLGWRNSELGLIVPQLGASALAVLVLMQHVRAIPPAVVNAAQLDGARPREILWHIVLPALRPAIAAVGILVFITTWNEYLWPLLVAPRAEDTTVQIGLTHFQTAEGSDYGGLLAAATLTSLPILVVYMTAARRITDAFLQTGLR</sequence>
<feature type="transmembrane region" description="Helical" evidence="7">
    <location>
        <begin position="14"/>
        <end position="36"/>
    </location>
</feature>
<dbReference type="InterPro" id="IPR000515">
    <property type="entry name" value="MetI-like"/>
</dbReference>
<keyword evidence="3" id="KW-1003">Cell membrane</keyword>
<comment type="caution">
    <text evidence="9">The sequence shown here is derived from an EMBL/GenBank/DDBJ whole genome shotgun (WGS) entry which is preliminary data.</text>
</comment>
<dbReference type="PANTHER" id="PTHR43744">
    <property type="entry name" value="ABC TRANSPORTER PERMEASE PROTEIN MG189-RELATED-RELATED"/>
    <property type="match status" value="1"/>
</dbReference>
<evidence type="ECO:0000313" key="9">
    <source>
        <dbReference type="EMBL" id="MFC6022687.1"/>
    </source>
</evidence>
<protein>
    <submittedName>
        <fullName evidence="9">Carbohydrate ABC transporter permease</fullName>
    </submittedName>
</protein>
<evidence type="ECO:0000256" key="3">
    <source>
        <dbReference type="ARBA" id="ARBA00022475"/>
    </source>
</evidence>
<reference evidence="10" key="1">
    <citation type="journal article" date="2019" name="Int. J. Syst. Evol. Microbiol.">
        <title>The Global Catalogue of Microorganisms (GCM) 10K type strain sequencing project: providing services to taxonomists for standard genome sequencing and annotation.</title>
        <authorList>
            <consortium name="The Broad Institute Genomics Platform"/>
            <consortium name="The Broad Institute Genome Sequencing Center for Infectious Disease"/>
            <person name="Wu L."/>
            <person name="Ma J."/>
        </authorList>
    </citation>
    <scope>NUCLEOTIDE SEQUENCE [LARGE SCALE GENOMIC DNA]</scope>
    <source>
        <strain evidence="10">ZS-35-S2</strain>
    </source>
</reference>
<dbReference type="Gene3D" id="1.10.3720.10">
    <property type="entry name" value="MetI-like"/>
    <property type="match status" value="1"/>
</dbReference>
<feature type="domain" description="ABC transmembrane type-1" evidence="8">
    <location>
        <begin position="72"/>
        <end position="262"/>
    </location>
</feature>
<evidence type="ECO:0000256" key="2">
    <source>
        <dbReference type="ARBA" id="ARBA00022448"/>
    </source>
</evidence>
<evidence type="ECO:0000313" key="10">
    <source>
        <dbReference type="Proteomes" id="UP001596203"/>
    </source>
</evidence>
<gene>
    <name evidence="9" type="ORF">ACFP2T_41850</name>
</gene>
<evidence type="ECO:0000256" key="1">
    <source>
        <dbReference type="ARBA" id="ARBA00004651"/>
    </source>
</evidence>
<keyword evidence="6 7" id="KW-0472">Membrane</keyword>
<name>A0ABW1KP35_9ACTN</name>